<evidence type="ECO:0000313" key="8">
    <source>
        <dbReference type="Proteomes" id="UP000266272"/>
    </source>
</evidence>
<evidence type="ECO:0000256" key="2">
    <source>
        <dbReference type="ARBA" id="ARBA00022692"/>
    </source>
</evidence>
<dbReference type="EMBL" id="PXOA01001039">
    <property type="protein sequence ID" value="RFU72016.1"/>
    <property type="molecule type" value="Genomic_DNA"/>
</dbReference>
<dbReference type="PANTHER" id="PTHR46494">
    <property type="entry name" value="CORA FAMILY METAL ION TRANSPORTER (EUROFUNG)"/>
    <property type="match status" value="1"/>
</dbReference>
<dbReference type="GO" id="GO:0050897">
    <property type="term" value="F:cobalt ion binding"/>
    <property type="evidence" value="ECO:0007669"/>
    <property type="project" value="TreeGrafter"/>
</dbReference>
<proteinExistence type="predicted"/>
<accession>A0A395N7C3</accession>
<dbReference type="OrthoDB" id="5286874at2759"/>
<comment type="caution">
    <text evidence="7">The sequence shown here is derived from an EMBL/GenBank/DDBJ whole genome shotgun (WGS) entry which is preliminary data.</text>
</comment>
<feature type="compositionally biased region" description="Polar residues" evidence="5">
    <location>
        <begin position="14"/>
        <end position="36"/>
    </location>
</feature>
<feature type="region of interest" description="Disordered" evidence="5">
    <location>
        <begin position="1"/>
        <end position="133"/>
    </location>
</feature>
<feature type="compositionally biased region" description="Low complexity" evidence="5">
    <location>
        <begin position="1104"/>
        <end position="1114"/>
    </location>
</feature>
<name>A0A395N7C3_TRIAR</name>
<evidence type="ECO:0000256" key="3">
    <source>
        <dbReference type="ARBA" id="ARBA00022989"/>
    </source>
</evidence>
<feature type="region of interest" description="Disordered" evidence="5">
    <location>
        <begin position="222"/>
        <end position="242"/>
    </location>
</feature>
<evidence type="ECO:0000313" key="7">
    <source>
        <dbReference type="EMBL" id="RFU72016.1"/>
    </source>
</evidence>
<dbReference type="Proteomes" id="UP000266272">
    <property type="component" value="Unassembled WGS sequence"/>
</dbReference>
<feature type="compositionally biased region" description="Basic residues" evidence="5">
    <location>
        <begin position="1"/>
        <end position="11"/>
    </location>
</feature>
<dbReference type="Gene3D" id="1.20.58.340">
    <property type="entry name" value="Magnesium transport protein CorA, transmembrane region"/>
    <property type="match status" value="1"/>
</dbReference>
<dbReference type="GO" id="GO:0000287">
    <property type="term" value="F:magnesium ion binding"/>
    <property type="evidence" value="ECO:0007669"/>
    <property type="project" value="TreeGrafter"/>
</dbReference>
<feature type="compositionally biased region" description="Basic and acidic residues" evidence="5">
    <location>
        <begin position="58"/>
        <end position="68"/>
    </location>
</feature>
<evidence type="ECO:0000256" key="5">
    <source>
        <dbReference type="SAM" id="MobiDB-lite"/>
    </source>
</evidence>
<feature type="region of interest" description="Disordered" evidence="5">
    <location>
        <begin position="1103"/>
        <end position="1149"/>
    </location>
</feature>
<feature type="transmembrane region" description="Helical" evidence="6">
    <location>
        <begin position="1027"/>
        <end position="1051"/>
    </location>
</feature>
<dbReference type="GO" id="GO:0015095">
    <property type="term" value="F:magnesium ion transmembrane transporter activity"/>
    <property type="evidence" value="ECO:0007669"/>
    <property type="project" value="TreeGrafter"/>
</dbReference>
<evidence type="ECO:0000256" key="6">
    <source>
        <dbReference type="SAM" id="Phobius"/>
    </source>
</evidence>
<dbReference type="STRING" id="490622.A0A395N7C3"/>
<evidence type="ECO:0000256" key="4">
    <source>
        <dbReference type="ARBA" id="ARBA00023136"/>
    </source>
</evidence>
<feature type="compositionally biased region" description="Basic residues" evidence="5">
    <location>
        <begin position="1140"/>
        <end position="1149"/>
    </location>
</feature>
<keyword evidence="4 6" id="KW-0472">Membrane</keyword>
<keyword evidence="2 6" id="KW-0812">Transmembrane</keyword>
<evidence type="ECO:0000256" key="1">
    <source>
        <dbReference type="ARBA" id="ARBA00004651"/>
    </source>
</evidence>
<reference evidence="7 8" key="1">
    <citation type="journal article" date="2018" name="PLoS Pathog.">
        <title>Evolution of structural diversity of trichothecenes, a family of toxins produced by plant pathogenic and entomopathogenic fungi.</title>
        <authorList>
            <person name="Proctor R.H."/>
            <person name="McCormick S.P."/>
            <person name="Kim H.S."/>
            <person name="Cardoza R.E."/>
            <person name="Stanley A.M."/>
            <person name="Lindo L."/>
            <person name="Kelly A."/>
            <person name="Brown D.W."/>
            <person name="Lee T."/>
            <person name="Vaughan M.M."/>
            <person name="Alexander N.J."/>
            <person name="Busman M."/>
            <person name="Gutierrez S."/>
        </authorList>
    </citation>
    <scope>NUCLEOTIDE SEQUENCE [LARGE SCALE GENOMIC DNA]</scope>
    <source>
        <strain evidence="7 8">IBT 40837</strain>
    </source>
</reference>
<organism evidence="7 8">
    <name type="scientific">Trichoderma arundinaceum</name>
    <dbReference type="NCBI Taxonomy" id="490622"/>
    <lineage>
        <taxon>Eukaryota</taxon>
        <taxon>Fungi</taxon>
        <taxon>Dikarya</taxon>
        <taxon>Ascomycota</taxon>
        <taxon>Pezizomycotina</taxon>
        <taxon>Sordariomycetes</taxon>
        <taxon>Hypocreomycetidae</taxon>
        <taxon>Hypocreales</taxon>
        <taxon>Hypocreaceae</taxon>
        <taxon>Trichoderma</taxon>
    </lineage>
</organism>
<dbReference type="Pfam" id="PF01544">
    <property type="entry name" value="CorA"/>
    <property type="match status" value="1"/>
</dbReference>
<feature type="transmembrane region" description="Helical" evidence="6">
    <location>
        <begin position="1063"/>
        <end position="1084"/>
    </location>
</feature>
<keyword evidence="3 6" id="KW-1133">Transmembrane helix</keyword>
<protein>
    <submittedName>
        <fullName evidence="7">Mg2+ transporter</fullName>
    </submittedName>
</protein>
<dbReference type="GO" id="GO:0005886">
    <property type="term" value="C:plasma membrane"/>
    <property type="evidence" value="ECO:0007669"/>
    <property type="project" value="UniProtKB-SubCell"/>
</dbReference>
<feature type="compositionally biased region" description="Polar residues" evidence="5">
    <location>
        <begin position="87"/>
        <end position="96"/>
    </location>
</feature>
<dbReference type="AlphaFoldDB" id="A0A395N7C3"/>
<dbReference type="GO" id="GO:0015087">
    <property type="term" value="F:cobalt ion transmembrane transporter activity"/>
    <property type="evidence" value="ECO:0007669"/>
    <property type="project" value="TreeGrafter"/>
</dbReference>
<keyword evidence="8" id="KW-1185">Reference proteome</keyword>
<dbReference type="PANTHER" id="PTHR46494:SF3">
    <property type="entry name" value="ZINC TRANSPORT PROTEIN ZNTB"/>
    <property type="match status" value="1"/>
</dbReference>
<dbReference type="SUPFAM" id="SSF144083">
    <property type="entry name" value="Magnesium transport protein CorA, transmembrane region"/>
    <property type="match status" value="1"/>
</dbReference>
<dbReference type="InterPro" id="IPR045863">
    <property type="entry name" value="CorA_TM1_TM2"/>
</dbReference>
<sequence>MAHNNARRRRERQPPQSSGGAESYLPSQGNPFTPGNETARHRPDGISFRRPWGAGRRSGGDPHSRQEHDDEVEPTSRPHIIRRRVNSRTVRYQRQPSLGRESFGIEPTADGVVITEPPAPIPYTSSSESEGSRRAERYGVYGDQRNSQIPERGEPLPPRVARDEVIIERRDETRPFESMNSAVYGEPERVGYPFHRPASPALEDLDAFDDFHFVLPSEEKSKDAELSDLETPTTEGESSHKVQRPLSDFLNAPGIYSSSYSGTAELGAQHDVNLTVVHDPKGQKQPLFRWLHVRQEVLNFDALWVEVSRHIHLSEAERRAVANLRAEVKRQCVKTRYSPQGAKVGYMEPRCIQTPIQPTNKKTSDGPHTACWICIPYFSLHQYSESPSASNTALFPAQTLLQSQYSRSSQQRDMDQAVCQLGQVQRGECFHISQMWCLIVGNNALVTCGTMSQPDLQGATVKVNTEPSQVGGSGKILVSYGGAVMWSLTTKECLTWFAFIAHFHAFWPRNLEFWRKDRLITANNWDKILKLAEGQKGDVMLKLKVAEQEANEFIRDVPDVPRVFLKPDTIANKASKGRLEQSETPVEYLHVFTLLSKSAESSHDAILQDLHEQLSAAEKFLTEQTSYSAQRGYKKCELMTREGVHEYLTKLATRVEEKASDAVRRSYDERIDIFNMADMLFQLFFPITFQGPTTGKYWGALSKLMKIPELEGDNFRNSIPIPTYDMKNALWQLTRDIQPFQNIMSFSGKEDRAAIELPHELVTAWLHIVFGLIYSNHTLDWFGHMTKARQLMRDGMQMIIQGISNQNLLDKAVMLPTEVLSLVALNLLQDDVGKYDDICDTYSLYLNFLDTDITTKPSNRMYQHRIDLVKQEMTAIKRNLVRQRNIIAMLRNKTSITDGNFMVRYGEEMPRHMRRIRELDNGGRSEYGGPRRHVPGHRYYGGAEDRTAGPGVYDSERVGIQFLTDLDAASKLSSTDAGGFRSLFLADCANLIEQREYEFQRNTEYAEDLEREITYKMEWTKDKQENAIYAFTLVTIVFLPLSAISSIFGMNTNDIRNMDFDQWLYWVVALPVTVIIIIAGLWWMDELGNATDWLIGRRSRRSSEYGASSSSGARISKPSQPVMDSDSGSSRIEEPPVASRYRRARRRHSPIGRYTHNIEVVDALPPRRRRTSFYKY</sequence>
<dbReference type="InterPro" id="IPR002523">
    <property type="entry name" value="MgTranspt_CorA/ZnTranspt_ZntB"/>
</dbReference>
<comment type="subcellular location">
    <subcellularLocation>
        <location evidence="1">Cell membrane</location>
        <topology evidence="1">Multi-pass membrane protein</topology>
    </subcellularLocation>
</comment>
<gene>
    <name evidence="7" type="ORF">TARUN_10248</name>
</gene>